<keyword evidence="2" id="KW-1185">Reference proteome</keyword>
<evidence type="ECO:0000313" key="1">
    <source>
        <dbReference type="EMBL" id="KAF4459947.1"/>
    </source>
</evidence>
<accession>A0A8H4PGH7</accession>
<evidence type="ECO:0000313" key="2">
    <source>
        <dbReference type="Proteomes" id="UP000554235"/>
    </source>
</evidence>
<dbReference type="AlphaFoldDB" id="A0A8H4PGH7"/>
<sequence length="508" mass="58826">MSQTPRLSPELLRLIFQYLCPHCCGELEWPHWPESDELLVAHQQDSLALFHLCLASRQFRDIAEEILYHQFSPYYTKRSDRLWGRRLEPFLRTIAARPDLARSVKAAFIRAPLFRSLDLWLSRDAFGHCARALGTSTLELWERRKKNYPERPVSNSDRIIRQFFTGVGRHTGDIRNLMPFLVAPELITMLVVLLPNLCHLKFEDYGDFISTATASALGLTKLTLKTLKTLDMSLPSGGRLTHWEPDEAKRPRTSLIHYLPDLETLITYHHHWLPESQNLKTLCIRAKGRANLIGAQRLLPYWTGQLSALSFTDISEQGFGVDEKGLLKHFDNERFRPYLKSLHLDVRYQVHPGHTLDMRGMPSFKPFTHLETLFIATYSLYNTQLSTELDHQSLVSILPSSIISLTLVEHDKPTPPERLREGLLGLAKAKPTLFEQLKKIRCDSKQVYNDHLKDAFEGVGVDFGFQEFPRRCWSYSRQPLPMQIPHLLDSRSYPYLRRQRELADEGVF</sequence>
<evidence type="ECO:0008006" key="3">
    <source>
        <dbReference type="Google" id="ProtNLM"/>
    </source>
</evidence>
<gene>
    <name evidence="1" type="ORF">FALBO_13293</name>
</gene>
<reference evidence="1 2" key="1">
    <citation type="submission" date="2020-01" db="EMBL/GenBank/DDBJ databases">
        <title>Identification and distribution of gene clusters putatively required for synthesis of sphingolipid metabolism inhibitors in phylogenetically diverse species of the filamentous fungus Fusarium.</title>
        <authorList>
            <person name="Kim H.-S."/>
            <person name="Busman M."/>
            <person name="Brown D.W."/>
            <person name="Divon H."/>
            <person name="Uhlig S."/>
            <person name="Proctor R.H."/>
        </authorList>
    </citation>
    <scope>NUCLEOTIDE SEQUENCE [LARGE SCALE GENOMIC DNA]</scope>
    <source>
        <strain evidence="1 2">NRRL 20459</strain>
    </source>
</reference>
<comment type="caution">
    <text evidence="1">The sequence shown here is derived from an EMBL/GenBank/DDBJ whole genome shotgun (WGS) entry which is preliminary data.</text>
</comment>
<protein>
    <recommendedName>
        <fullName evidence="3">F-box domain-containing protein</fullName>
    </recommendedName>
</protein>
<organism evidence="1 2">
    <name type="scientific">Fusarium albosuccineum</name>
    <dbReference type="NCBI Taxonomy" id="1237068"/>
    <lineage>
        <taxon>Eukaryota</taxon>
        <taxon>Fungi</taxon>
        <taxon>Dikarya</taxon>
        <taxon>Ascomycota</taxon>
        <taxon>Pezizomycotina</taxon>
        <taxon>Sordariomycetes</taxon>
        <taxon>Hypocreomycetidae</taxon>
        <taxon>Hypocreales</taxon>
        <taxon>Nectriaceae</taxon>
        <taxon>Fusarium</taxon>
        <taxon>Fusarium decemcellulare species complex</taxon>
    </lineage>
</organism>
<dbReference type="OrthoDB" id="2520703at2759"/>
<proteinExistence type="predicted"/>
<dbReference type="Proteomes" id="UP000554235">
    <property type="component" value="Unassembled WGS sequence"/>
</dbReference>
<name>A0A8H4PGH7_9HYPO</name>
<dbReference type="EMBL" id="JAADYS010002053">
    <property type="protein sequence ID" value="KAF4459947.1"/>
    <property type="molecule type" value="Genomic_DNA"/>
</dbReference>